<dbReference type="InterPro" id="IPR036291">
    <property type="entry name" value="NAD(P)-bd_dom_sf"/>
</dbReference>
<reference evidence="3" key="1">
    <citation type="submission" date="2022-02" db="EMBL/GenBank/DDBJ databases">
        <authorList>
            <person name="Henning P.M."/>
            <person name="McCubbin A.G."/>
            <person name="Shore J.S."/>
        </authorList>
    </citation>
    <scope>NUCLEOTIDE SEQUENCE</scope>
    <source>
        <strain evidence="3">F60SS</strain>
        <tissue evidence="3">Leaves</tissue>
    </source>
</reference>
<dbReference type="FunFam" id="3.40.50.720:FF:000084">
    <property type="entry name" value="Short-chain dehydrogenase reductase"/>
    <property type="match status" value="1"/>
</dbReference>
<reference evidence="3" key="2">
    <citation type="journal article" date="2023" name="Plants (Basel)">
        <title>Annotation of the Turnera subulata (Passifloraceae) Draft Genome Reveals the S-Locus Evolved after the Divergence of Turneroideae from Passifloroideae in a Stepwise Manner.</title>
        <authorList>
            <person name="Henning P.M."/>
            <person name="Roalson E.H."/>
            <person name="Mir W."/>
            <person name="McCubbin A.G."/>
            <person name="Shore J.S."/>
        </authorList>
    </citation>
    <scope>NUCLEOTIDE SEQUENCE</scope>
    <source>
        <strain evidence="3">F60SS</strain>
    </source>
</reference>
<dbReference type="Gene3D" id="3.40.50.720">
    <property type="entry name" value="NAD(P)-binding Rossmann-like Domain"/>
    <property type="match status" value="1"/>
</dbReference>
<dbReference type="OrthoDB" id="47007at2759"/>
<dbReference type="InterPro" id="IPR057326">
    <property type="entry name" value="KR_dom"/>
</dbReference>
<dbReference type="Pfam" id="PF00106">
    <property type="entry name" value="adh_short"/>
    <property type="match status" value="1"/>
</dbReference>
<dbReference type="EMBL" id="JAKUCV010003921">
    <property type="protein sequence ID" value="KAJ4837148.1"/>
    <property type="molecule type" value="Genomic_DNA"/>
</dbReference>
<dbReference type="PANTHER" id="PTHR44375:SF2">
    <property type="entry name" value="BETA-KETOACYL-ACP REDUCTASE-LIKE PROTEIN-RELATED"/>
    <property type="match status" value="1"/>
</dbReference>
<keyword evidence="4" id="KW-1185">Reference proteome</keyword>
<dbReference type="Proteomes" id="UP001141552">
    <property type="component" value="Unassembled WGS sequence"/>
</dbReference>
<comment type="caution">
    <text evidence="3">The sequence shown here is derived from an EMBL/GenBank/DDBJ whole genome shotgun (WGS) entry which is preliminary data.</text>
</comment>
<feature type="domain" description="Ketoreductase" evidence="2">
    <location>
        <begin position="33"/>
        <end position="225"/>
    </location>
</feature>
<name>A0A9Q0JD29_9ROSI</name>
<evidence type="ECO:0000313" key="4">
    <source>
        <dbReference type="Proteomes" id="UP001141552"/>
    </source>
</evidence>
<dbReference type="PROSITE" id="PS00061">
    <property type="entry name" value="ADH_SHORT"/>
    <property type="match status" value="1"/>
</dbReference>
<dbReference type="InterPro" id="IPR020904">
    <property type="entry name" value="Sc_DH/Rdtase_CS"/>
</dbReference>
<proteinExistence type="inferred from homology"/>
<organism evidence="3 4">
    <name type="scientific">Turnera subulata</name>
    <dbReference type="NCBI Taxonomy" id="218843"/>
    <lineage>
        <taxon>Eukaryota</taxon>
        <taxon>Viridiplantae</taxon>
        <taxon>Streptophyta</taxon>
        <taxon>Embryophyta</taxon>
        <taxon>Tracheophyta</taxon>
        <taxon>Spermatophyta</taxon>
        <taxon>Magnoliopsida</taxon>
        <taxon>eudicotyledons</taxon>
        <taxon>Gunneridae</taxon>
        <taxon>Pentapetalae</taxon>
        <taxon>rosids</taxon>
        <taxon>fabids</taxon>
        <taxon>Malpighiales</taxon>
        <taxon>Passifloraceae</taxon>
        <taxon>Turnera</taxon>
    </lineage>
</organism>
<dbReference type="InterPro" id="IPR002347">
    <property type="entry name" value="SDR_fam"/>
</dbReference>
<sequence>MQTPNIYLSNISIGLIVNMEAAQLEPWCDLQNKVVLITGASSGIGREFCVDLARAGCRIVAAARRSDLLNSLCDEINQQAAADPSAAQPRAVAVQLDLTADSTTIAKCIQSAWDAFGTIDALINNAGFRGNVKNPLELSEEEWNQVMRTNLRGTWLVAKHVCMHMREGKRGGSVINISSIDGLNRGHLPGAMGYAASKSGVNTMTKVMAMELGVFNIRVNSIAPGLFKSEITRGLWKKDWFRQIEATRPLGTFGAIDPGLTSLVRYLIHDSSEYVSGNIFLAEAGITLQGVPLSSSL</sequence>
<evidence type="ECO:0000256" key="1">
    <source>
        <dbReference type="RuleBase" id="RU000363"/>
    </source>
</evidence>
<dbReference type="PANTHER" id="PTHR44375">
    <property type="entry name" value="BETA-KETOACYL-ACP REDUCTASE-LIKE PROTEIN-RELATED"/>
    <property type="match status" value="1"/>
</dbReference>
<protein>
    <recommendedName>
        <fullName evidence="2">Ketoreductase domain-containing protein</fullName>
    </recommendedName>
</protein>
<dbReference type="PRINTS" id="PR00080">
    <property type="entry name" value="SDRFAMILY"/>
</dbReference>
<dbReference type="SUPFAM" id="SSF51735">
    <property type="entry name" value="NAD(P)-binding Rossmann-fold domains"/>
    <property type="match status" value="1"/>
</dbReference>
<dbReference type="CDD" id="cd05233">
    <property type="entry name" value="SDR_c"/>
    <property type="match status" value="1"/>
</dbReference>
<accession>A0A9Q0JD29</accession>
<evidence type="ECO:0000259" key="2">
    <source>
        <dbReference type="SMART" id="SM00822"/>
    </source>
</evidence>
<dbReference type="SMART" id="SM00822">
    <property type="entry name" value="PKS_KR"/>
    <property type="match status" value="1"/>
</dbReference>
<dbReference type="PRINTS" id="PR00081">
    <property type="entry name" value="GDHRDH"/>
</dbReference>
<comment type="similarity">
    <text evidence="1">Belongs to the short-chain dehydrogenases/reductases (SDR) family.</text>
</comment>
<evidence type="ECO:0000313" key="3">
    <source>
        <dbReference type="EMBL" id="KAJ4837148.1"/>
    </source>
</evidence>
<gene>
    <name evidence="3" type="ORF">Tsubulata_015888</name>
</gene>
<dbReference type="AlphaFoldDB" id="A0A9Q0JD29"/>